<gene>
    <name evidence="2" type="primary">64</name>
    <name evidence="2" type="ORF">SEA_VERACRUZ_64</name>
</gene>
<protein>
    <recommendedName>
        <fullName evidence="1">Gp68-like predicted RNA polymerase component domain-containing protein</fullName>
    </recommendedName>
</protein>
<dbReference type="EMBL" id="MK524496">
    <property type="protein sequence ID" value="QBI96948.1"/>
    <property type="molecule type" value="Genomic_DNA"/>
</dbReference>
<proteinExistence type="predicted"/>
<evidence type="ECO:0000259" key="1">
    <source>
        <dbReference type="Pfam" id="PF17469"/>
    </source>
</evidence>
<keyword evidence="3" id="KW-1185">Reference proteome</keyword>
<dbReference type="Proteomes" id="UP000292543">
    <property type="component" value="Segment"/>
</dbReference>
<evidence type="ECO:0000313" key="3">
    <source>
        <dbReference type="Proteomes" id="UP000292543"/>
    </source>
</evidence>
<feature type="domain" description="Gp68-like predicted RNA polymerase component" evidence="1">
    <location>
        <begin position="33"/>
        <end position="103"/>
    </location>
</feature>
<dbReference type="RefSeq" id="YP_010060340.1">
    <property type="nucleotide sequence ID" value="NC_054770.1"/>
</dbReference>
<dbReference type="InterPro" id="IPR035343">
    <property type="entry name" value="Gp68"/>
</dbReference>
<name>A0A481VTH5_9CAUD</name>
<organism evidence="2 3">
    <name type="scientific">Mycobacterium phage Veracruz</name>
    <dbReference type="NCBI Taxonomy" id="2530154"/>
    <lineage>
        <taxon>Viruses</taxon>
        <taxon>Duplodnaviria</taxon>
        <taxon>Heunggongvirae</taxon>
        <taxon>Uroviricota</taxon>
        <taxon>Caudoviricetes</taxon>
        <taxon>Veracruzvirus</taxon>
        <taxon>Veracruzvirus veracruz</taxon>
    </lineage>
</organism>
<dbReference type="GeneID" id="64868196"/>
<accession>A0A481VTH5</accession>
<reference evidence="2 3" key="1">
    <citation type="submission" date="2019-02" db="EMBL/GenBank/DDBJ databases">
        <authorList>
            <person name="Martinez-Pineda D."/>
            <person name="Wolyniak M.J."/>
            <person name="Kistler A."/>
            <person name="Garlena R.A."/>
            <person name="Russell D.A."/>
            <person name="Pope W.H."/>
            <person name="Jacobs-Sera D."/>
            <person name="Hatfull G.F."/>
        </authorList>
    </citation>
    <scope>NUCLEOTIDE SEQUENCE [LARGE SCALE GENOMIC DNA]</scope>
</reference>
<dbReference type="Pfam" id="PF17469">
    <property type="entry name" value="GP68"/>
    <property type="match status" value="1"/>
</dbReference>
<sequence length="123" mass="14096">MIRRLFSFLLDLTSHIGDIMDTKGFGPSNPRDWDPNHPQLTSQYAPHETGAVLRAHRAGKSAKWIAQNFKMSPNRIMNELRIQMGDENTAHSQNRPIYDGATSKRIIPVRNLDEERRQQGDSK</sequence>
<dbReference type="KEGG" id="vg:64868196"/>
<evidence type="ECO:0000313" key="2">
    <source>
        <dbReference type="EMBL" id="QBI96948.1"/>
    </source>
</evidence>